<keyword evidence="2" id="KW-0732">Signal</keyword>
<dbReference type="Proteomes" id="UP000027135">
    <property type="component" value="Unassembled WGS sequence"/>
</dbReference>
<gene>
    <name evidence="4" type="ORF">L798_13512</name>
</gene>
<organism evidence="4 5">
    <name type="scientific">Zootermopsis nevadensis</name>
    <name type="common">Dampwood termite</name>
    <dbReference type="NCBI Taxonomy" id="136037"/>
    <lineage>
        <taxon>Eukaryota</taxon>
        <taxon>Metazoa</taxon>
        <taxon>Ecdysozoa</taxon>
        <taxon>Arthropoda</taxon>
        <taxon>Hexapoda</taxon>
        <taxon>Insecta</taxon>
        <taxon>Pterygota</taxon>
        <taxon>Neoptera</taxon>
        <taxon>Polyneoptera</taxon>
        <taxon>Dictyoptera</taxon>
        <taxon>Blattodea</taxon>
        <taxon>Blattoidea</taxon>
        <taxon>Termitoidae</taxon>
        <taxon>Termopsidae</taxon>
        <taxon>Zootermopsis</taxon>
    </lineage>
</organism>
<evidence type="ECO:0000256" key="2">
    <source>
        <dbReference type="SAM" id="SignalP"/>
    </source>
</evidence>
<feature type="signal peptide" evidence="2">
    <location>
        <begin position="1"/>
        <end position="25"/>
    </location>
</feature>
<dbReference type="PANTHER" id="PTHR39069">
    <property type="entry name" value="ECDYSONE-INDUCIBLE GENE E1, ISOFORM A"/>
    <property type="match status" value="1"/>
</dbReference>
<evidence type="ECO:0000313" key="5">
    <source>
        <dbReference type="Proteomes" id="UP000027135"/>
    </source>
</evidence>
<sequence length="238" mass="25494">MACSCEIRVLCLVMFWLASSYSAFASGPMLGSSCETQENCSDIANSTCINSTCACVQNFVPGNQNRSCLPVARDLGSRCNESVQCSTTLGSLVGCFENECSCVEDSVEVDEKCSEKKNIKEICKVKEECRANNTDCIDSICSCIKGYEAVGDLTECTPISDKDGDLSTSKVPKGEQKSNCAHGNCTKSETTKRADDINQLPKNTTKTRTGKPKGNGAGVNTVLSLACVLGTWIFHLLV</sequence>
<proteinExistence type="predicted"/>
<feature type="domain" description="EB" evidence="3">
    <location>
        <begin position="102"/>
        <end position="152"/>
    </location>
</feature>
<evidence type="ECO:0000313" key="4">
    <source>
        <dbReference type="EMBL" id="KDR12459.1"/>
    </source>
</evidence>
<feature type="region of interest" description="Disordered" evidence="1">
    <location>
        <begin position="196"/>
        <end position="215"/>
    </location>
</feature>
<protein>
    <recommendedName>
        <fullName evidence="3">EB domain-containing protein</fullName>
    </recommendedName>
</protein>
<reference evidence="4 5" key="1">
    <citation type="journal article" date="2014" name="Nat. Commun.">
        <title>Molecular traces of alternative social organization in a termite genome.</title>
        <authorList>
            <person name="Terrapon N."/>
            <person name="Li C."/>
            <person name="Robertson H.M."/>
            <person name="Ji L."/>
            <person name="Meng X."/>
            <person name="Booth W."/>
            <person name="Chen Z."/>
            <person name="Childers C.P."/>
            <person name="Glastad K.M."/>
            <person name="Gokhale K."/>
            <person name="Gowin J."/>
            <person name="Gronenberg W."/>
            <person name="Hermansen R.A."/>
            <person name="Hu H."/>
            <person name="Hunt B.G."/>
            <person name="Huylmans A.K."/>
            <person name="Khalil S.M."/>
            <person name="Mitchell R.D."/>
            <person name="Munoz-Torres M.C."/>
            <person name="Mustard J.A."/>
            <person name="Pan H."/>
            <person name="Reese J.T."/>
            <person name="Scharf M.E."/>
            <person name="Sun F."/>
            <person name="Vogel H."/>
            <person name="Xiao J."/>
            <person name="Yang W."/>
            <person name="Yang Z."/>
            <person name="Yang Z."/>
            <person name="Zhou J."/>
            <person name="Zhu J."/>
            <person name="Brent C.S."/>
            <person name="Elsik C.G."/>
            <person name="Goodisman M.A."/>
            <person name="Liberles D.A."/>
            <person name="Roe R.M."/>
            <person name="Vargo E.L."/>
            <person name="Vilcinskas A."/>
            <person name="Wang J."/>
            <person name="Bornberg-Bauer E."/>
            <person name="Korb J."/>
            <person name="Zhang G."/>
            <person name="Liebig J."/>
        </authorList>
    </citation>
    <scope>NUCLEOTIDE SEQUENCE [LARGE SCALE GENOMIC DNA]</scope>
    <source>
        <tissue evidence="4">Whole organism</tissue>
    </source>
</reference>
<dbReference type="PANTHER" id="PTHR39069:SF8">
    <property type="entry name" value="FI17111P1"/>
    <property type="match status" value="1"/>
</dbReference>
<dbReference type="InterPro" id="IPR006149">
    <property type="entry name" value="EB_dom"/>
</dbReference>
<name>A0A067R3L6_ZOONE</name>
<dbReference type="InParanoid" id="A0A067R3L6"/>
<evidence type="ECO:0000259" key="3">
    <source>
        <dbReference type="Pfam" id="PF01683"/>
    </source>
</evidence>
<feature type="chain" id="PRO_5001647995" description="EB domain-containing protein" evidence="2">
    <location>
        <begin position="26"/>
        <end position="238"/>
    </location>
</feature>
<feature type="region of interest" description="Disordered" evidence="1">
    <location>
        <begin position="164"/>
        <end position="187"/>
    </location>
</feature>
<evidence type="ECO:0000256" key="1">
    <source>
        <dbReference type="SAM" id="MobiDB-lite"/>
    </source>
</evidence>
<keyword evidence="5" id="KW-1185">Reference proteome</keyword>
<feature type="compositionally biased region" description="Polar residues" evidence="1">
    <location>
        <begin position="177"/>
        <end position="187"/>
    </location>
</feature>
<dbReference type="Pfam" id="PF01683">
    <property type="entry name" value="EB"/>
    <property type="match status" value="1"/>
</dbReference>
<accession>A0A067R3L6</accession>
<dbReference type="AlphaFoldDB" id="A0A067R3L6"/>
<dbReference type="EMBL" id="KK853018">
    <property type="protein sequence ID" value="KDR12459.1"/>
    <property type="molecule type" value="Genomic_DNA"/>
</dbReference>
<dbReference type="OrthoDB" id="504708at2759"/>